<evidence type="ECO:0000313" key="3">
    <source>
        <dbReference type="EMBL" id="AUI68822.1"/>
    </source>
</evidence>
<evidence type="ECO:0000256" key="2">
    <source>
        <dbReference type="SAM" id="Phobius"/>
    </source>
</evidence>
<protein>
    <recommendedName>
        <fullName evidence="5">Carboxypeptidase regulatory-like domain-containing protein</fullName>
    </recommendedName>
</protein>
<keyword evidence="2" id="KW-0812">Transmembrane</keyword>
<feature type="transmembrane region" description="Helical" evidence="2">
    <location>
        <begin position="131"/>
        <end position="151"/>
    </location>
</feature>
<evidence type="ECO:0000313" key="4">
    <source>
        <dbReference type="Proteomes" id="UP000234271"/>
    </source>
</evidence>
<reference evidence="4" key="1">
    <citation type="submission" date="2016-12" db="EMBL/GenBank/DDBJ databases">
        <title>Complete Genome Sequence of Beggiatoa leptomitiformis D-401.</title>
        <authorList>
            <person name="Fomenkov A."/>
            <person name="Vincze T."/>
            <person name="Grabovich M."/>
            <person name="Anton B.P."/>
            <person name="Dubinina G."/>
            <person name="Orlova M."/>
            <person name="Belousova E."/>
            <person name="Roberts R.J."/>
        </authorList>
    </citation>
    <scope>NUCLEOTIDE SEQUENCE [LARGE SCALE GENOMIC DNA]</scope>
    <source>
        <strain evidence="4">D-401</strain>
    </source>
</reference>
<gene>
    <name evidence="3" type="ORF">BLE401_08950</name>
</gene>
<keyword evidence="2" id="KW-0472">Membrane</keyword>
<proteinExistence type="predicted"/>
<sequence length="237" mass="27046">MRKKLYDLLEQSFEIPEINEIIFSMGIQLDRTFNNRTELIIALITYCEHREMLKLLEQEIFERRPNLKGNSMDKKEPVQPVKPQKSETTRDEKLANIYIKIFAISAFVAIVIYLILPSSTLIEGTINGLKINTTGGVAGFLLCFFALVFFYQKHAIQEKSAITGNVFDEENSPITGATVFVDGIDRKKTTDETGWFTLEVEQRAEWTVRASKESYLSASTTIKTTDIPVTLVLKNRH</sequence>
<dbReference type="AlphaFoldDB" id="A0A2N9YEB4"/>
<name>A0A2N9YEB4_9GAMM</name>
<dbReference type="InterPro" id="IPR008969">
    <property type="entry name" value="CarboxyPept-like_regulatory"/>
</dbReference>
<evidence type="ECO:0008006" key="5">
    <source>
        <dbReference type="Google" id="ProtNLM"/>
    </source>
</evidence>
<feature type="compositionally biased region" description="Basic and acidic residues" evidence="1">
    <location>
        <begin position="67"/>
        <end position="77"/>
    </location>
</feature>
<keyword evidence="2" id="KW-1133">Transmembrane helix</keyword>
<dbReference type="EMBL" id="CP018889">
    <property type="protein sequence ID" value="AUI68822.1"/>
    <property type="molecule type" value="Genomic_DNA"/>
</dbReference>
<evidence type="ECO:0000256" key="1">
    <source>
        <dbReference type="SAM" id="MobiDB-lite"/>
    </source>
</evidence>
<feature type="region of interest" description="Disordered" evidence="1">
    <location>
        <begin position="67"/>
        <end position="87"/>
    </location>
</feature>
<dbReference type="OrthoDB" id="9768177at2"/>
<dbReference type="Gene3D" id="2.60.40.1120">
    <property type="entry name" value="Carboxypeptidase-like, regulatory domain"/>
    <property type="match status" value="1"/>
</dbReference>
<dbReference type="KEGG" id="blep:AL038_15305"/>
<keyword evidence="4" id="KW-1185">Reference proteome</keyword>
<dbReference type="Pfam" id="PF13715">
    <property type="entry name" value="CarbopepD_reg_2"/>
    <property type="match status" value="1"/>
</dbReference>
<dbReference type="SUPFAM" id="SSF49464">
    <property type="entry name" value="Carboxypeptidase regulatory domain-like"/>
    <property type="match status" value="1"/>
</dbReference>
<feature type="transmembrane region" description="Helical" evidence="2">
    <location>
        <begin position="97"/>
        <end position="116"/>
    </location>
</feature>
<accession>A0A2N9YEB4</accession>
<organism evidence="3 4">
    <name type="scientific">Beggiatoa leptomitoformis</name>
    <dbReference type="NCBI Taxonomy" id="288004"/>
    <lineage>
        <taxon>Bacteria</taxon>
        <taxon>Pseudomonadati</taxon>
        <taxon>Pseudomonadota</taxon>
        <taxon>Gammaproteobacteria</taxon>
        <taxon>Thiotrichales</taxon>
        <taxon>Thiotrichaceae</taxon>
        <taxon>Beggiatoa</taxon>
    </lineage>
</organism>
<dbReference type="RefSeq" id="WP_062154273.1">
    <property type="nucleotide sequence ID" value="NZ_CP012373.2"/>
</dbReference>
<dbReference type="Proteomes" id="UP000234271">
    <property type="component" value="Chromosome"/>
</dbReference>